<accession>A0AAV2P3L7</accession>
<dbReference type="Proteomes" id="UP001497644">
    <property type="component" value="Chromosome 7"/>
</dbReference>
<dbReference type="AlphaFoldDB" id="A0AAV2P3L7"/>
<reference evidence="1" key="1">
    <citation type="submission" date="2024-04" db="EMBL/GenBank/DDBJ databases">
        <authorList>
            <consortium name="Molecular Ecology Group"/>
        </authorList>
    </citation>
    <scope>NUCLEOTIDE SEQUENCE</scope>
</reference>
<name>A0AAV2P3L7_9HYME</name>
<proteinExistence type="predicted"/>
<dbReference type="EMBL" id="OZ034830">
    <property type="protein sequence ID" value="CAL1686564.1"/>
    <property type="molecule type" value="Genomic_DNA"/>
</dbReference>
<gene>
    <name evidence="1" type="ORF">LPLAT_LOCUS11927</name>
</gene>
<organism evidence="1 2">
    <name type="scientific">Lasius platythorax</name>
    <dbReference type="NCBI Taxonomy" id="488582"/>
    <lineage>
        <taxon>Eukaryota</taxon>
        <taxon>Metazoa</taxon>
        <taxon>Ecdysozoa</taxon>
        <taxon>Arthropoda</taxon>
        <taxon>Hexapoda</taxon>
        <taxon>Insecta</taxon>
        <taxon>Pterygota</taxon>
        <taxon>Neoptera</taxon>
        <taxon>Endopterygota</taxon>
        <taxon>Hymenoptera</taxon>
        <taxon>Apocrita</taxon>
        <taxon>Aculeata</taxon>
        <taxon>Formicoidea</taxon>
        <taxon>Formicidae</taxon>
        <taxon>Formicinae</taxon>
        <taxon>Lasius</taxon>
        <taxon>Lasius</taxon>
    </lineage>
</organism>
<protein>
    <submittedName>
        <fullName evidence="1">Uncharacterized protein</fullName>
    </submittedName>
</protein>
<evidence type="ECO:0000313" key="1">
    <source>
        <dbReference type="EMBL" id="CAL1686564.1"/>
    </source>
</evidence>
<evidence type="ECO:0000313" key="2">
    <source>
        <dbReference type="Proteomes" id="UP001497644"/>
    </source>
</evidence>
<keyword evidence="2" id="KW-1185">Reference proteome</keyword>
<sequence>MARLPFDRAGTPVLWLIVRKGEFSEARCNGAIWTTRSKTLATELRIAAHLAFLGALIVGGDRATDGDRRLNFANWNI</sequence>